<dbReference type="Gene3D" id="1.10.8.60">
    <property type="match status" value="1"/>
</dbReference>
<keyword evidence="2" id="KW-0547">Nucleotide-binding</keyword>
<dbReference type="GO" id="GO:0005524">
    <property type="term" value="F:ATP binding"/>
    <property type="evidence" value="ECO:0007669"/>
    <property type="project" value="UniProtKB-KW"/>
</dbReference>
<dbReference type="GO" id="GO:0016887">
    <property type="term" value="F:ATP hydrolysis activity"/>
    <property type="evidence" value="ECO:0007669"/>
    <property type="project" value="InterPro"/>
</dbReference>
<evidence type="ECO:0000313" key="5">
    <source>
        <dbReference type="EMBL" id="RUT01198.1"/>
    </source>
</evidence>
<reference evidence="5" key="1">
    <citation type="submission" date="2018-12" db="EMBL/GenBank/DDBJ databases">
        <authorList>
            <person name="Will S."/>
            <person name="Neumann-Schaal M."/>
            <person name="Henke P."/>
        </authorList>
    </citation>
    <scope>NUCLEOTIDE SEQUENCE</scope>
    <source>
        <strain evidence="5">PCC 7102</strain>
    </source>
</reference>
<name>A0A3S1CEE4_9CYAN</name>
<organism evidence="5 6">
    <name type="scientific">Dulcicalothrix desertica PCC 7102</name>
    <dbReference type="NCBI Taxonomy" id="232991"/>
    <lineage>
        <taxon>Bacteria</taxon>
        <taxon>Bacillati</taxon>
        <taxon>Cyanobacteriota</taxon>
        <taxon>Cyanophyceae</taxon>
        <taxon>Nostocales</taxon>
        <taxon>Calotrichaceae</taxon>
        <taxon>Dulcicalothrix</taxon>
    </lineage>
</organism>
<dbReference type="Gene3D" id="2.60.120.560">
    <property type="entry name" value="Exo-inulinase, domain 1"/>
    <property type="match status" value="1"/>
</dbReference>
<reference evidence="5" key="2">
    <citation type="journal article" date="2019" name="Genome Biol. Evol.">
        <title>Day and night: Metabolic profiles and evolutionary relationships of six axenic non-marine cyanobacteria.</title>
        <authorList>
            <person name="Will S.E."/>
            <person name="Henke P."/>
            <person name="Boedeker C."/>
            <person name="Huang S."/>
            <person name="Brinkmann H."/>
            <person name="Rohde M."/>
            <person name="Jarek M."/>
            <person name="Friedl T."/>
            <person name="Seufert S."/>
            <person name="Schumacher M."/>
            <person name="Overmann J."/>
            <person name="Neumann-Schaal M."/>
            <person name="Petersen J."/>
        </authorList>
    </citation>
    <scope>NUCLEOTIDE SEQUENCE [LARGE SCALE GENOMIC DNA]</scope>
    <source>
        <strain evidence="5">PCC 7102</strain>
    </source>
</reference>
<dbReference type="AlphaFoldDB" id="A0A3S1CEE4"/>
<keyword evidence="3" id="KW-0067">ATP-binding</keyword>
<dbReference type="OrthoDB" id="9806903at2"/>
<dbReference type="CDD" id="cd00009">
    <property type="entry name" value="AAA"/>
    <property type="match status" value="1"/>
</dbReference>
<dbReference type="EMBL" id="RSCL01000020">
    <property type="protein sequence ID" value="RUT01198.1"/>
    <property type="molecule type" value="Genomic_DNA"/>
</dbReference>
<evidence type="ECO:0000256" key="1">
    <source>
        <dbReference type="ARBA" id="ARBA00010378"/>
    </source>
</evidence>
<gene>
    <name evidence="5" type="ORF">DSM106972_067490</name>
</gene>
<dbReference type="InterPro" id="IPR003959">
    <property type="entry name" value="ATPase_AAA_core"/>
</dbReference>
<dbReference type="SUPFAM" id="SSF52540">
    <property type="entry name" value="P-loop containing nucleoside triphosphate hydrolases"/>
    <property type="match status" value="1"/>
</dbReference>
<evidence type="ECO:0000256" key="3">
    <source>
        <dbReference type="ARBA" id="ARBA00022840"/>
    </source>
</evidence>
<dbReference type="FunFam" id="3.40.50.300:FF:000216">
    <property type="entry name" value="Type VII secretion ATPase EccA"/>
    <property type="match status" value="1"/>
</dbReference>
<dbReference type="PRINTS" id="PR00819">
    <property type="entry name" value="CBXCFQXSUPER"/>
</dbReference>
<feature type="domain" description="AAA+ ATPase" evidence="4">
    <location>
        <begin position="263"/>
        <end position="403"/>
    </location>
</feature>
<evidence type="ECO:0000313" key="6">
    <source>
        <dbReference type="Proteomes" id="UP000271624"/>
    </source>
</evidence>
<proteinExistence type="inferred from homology"/>
<evidence type="ECO:0000256" key="2">
    <source>
        <dbReference type="ARBA" id="ARBA00022741"/>
    </source>
</evidence>
<evidence type="ECO:0000259" key="4">
    <source>
        <dbReference type="SMART" id="SM00382"/>
    </source>
</evidence>
<sequence length="492" mass="56368">MLIFEEHFQDNCRNWVTRSGVDCSLEIKASHYSFDHKRTGDDIYWLSWNSCDFFYELSNFHISIVFEKVSGVDSFGYGFSWGLLDSSNFFEFIISGNGLYRIAQCKNGTFEYFTNWELCSSIQSGNTVNLLEVRRIEDNVEFYINSTLVETFATEQVMDVLGKSFGFVIHDQINIKVHSLIITGVEDEKETTNYNIDVKDSKPETRAAFIEHEAPVGDTLLKIITDLNELVGHSRTKQELFSLANFLKVQTERKQRGMKTVDTSLHLMLYGPPGTGKTTIARLVGRLYKQLGFLERGHVIETDRAGIIGGYIGQTALRVENAVQHALDGVLFIDEAHALVQEDTANDYGKEALQVLLKRMEDQRARFAVVVAGYPSEMEKFIESNPGLKSRINRLFYIDHYMPNELLSIFKKFCIDNGYSIDLSACIVLQRTFEIAYNQRSNNFGNGRFVRTIFERSIEQQANRIVSNLEELDDKEICIITGEDLRFTHQFN</sequence>
<dbReference type="InterPro" id="IPR041627">
    <property type="entry name" value="AAA_lid_6"/>
</dbReference>
<protein>
    <recommendedName>
        <fullName evidence="4">AAA+ ATPase domain-containing protein</fullName>
    </recommendedName>
</protein>
<dbReference type="Pfam" id="PF17866">
    <property type="entry name" value="AAA_lid_6"/>
    <property type="match status" value="1"/>
</dbReference>
<dbReference type="InterPro" id="IPR027417">
    <property type="entry name" value="P-loop_NTPase"/>
</dbReference>
<dbReference type="Pfam" id="PF00004">
    <property type="entry name" value="AAA"/>
    <property type="match status" value="1"/>
</dbReference>
<dbReference type="RefSeq" id="WP_127084911.1">
    <property type="nucleotide sequence ID" value="NZ_RSCL01000020.1"/>
</dbReference>
<dbReference type="Gene3D" id="3.40.50.300">
    <property type="entry name" value="P-loop containing nucleotide triphosphate hydrolases"/>
    <property type="match status" value="1"/>
</dbReference>
<dbReference type="Proteomes" id="UP000271624">
    <property type="component" value="Unassembled WGS sequence"/>
</dbReference>
<dbReference type="PANTHER" id="PTHR43392:SF2">
    <property type="entry name" value="AAA-TYPE ATPASE FAMILY PROTEIN _ ANKYRIN REPEAT FAMILY PROTEIN"/>
    <property type="match status" value="1"/>
</dbReference>
<accession>A0A3S1CEE4</accession>
<dbReference type="InterPro" id="IPR050773">
    <property type="entry name" value="CbxX/CfxQ_RuBisCO_ESX"/>
</dbReference>
<comment type="caution">
    <text evidence="5">The sequence shown here is derived from an EMBL/GenBank/DDBJ whole genome shotgun (WGS) entry which is preliminary data.</text>
</comment>
<dbReference type="SMART" id="SM00382">
    <property type="entry name" value="AAA"/>
    <property type="match status" value="1"/>
</dbReference>
<keyword evidence="6" id="KW-1185">Reference proteome</keyword>
<dbReference type="InterPro" id="IPR000641">
    <property type="entry name" value="CbxX/CfxQ"/>
</dbReference>
<comment type="similarity">
    <text evidence="1">Belongs to the CbxX/CfxQ family.</text>
</comment>
<dbReference type="PANTHER" id="PTHR43392">
    <property type="entry name" value="AAA-TYPE ATPASE FAMILY PROTEIN / ANKYRIN REPEAT FAMILY PROTEIN"/>
    <property type="match status" value="1"/>
</dbReference>
<dbReference type="InterPro" id="IPR003593">
    <property type="entry name" value="AAA+_ATPase"/>
</dbReference>